<accession>A0A8X8YJC7</accession>
<name>A0A8X8YJC7_SALSN</name>
<gene>
    <name evidence="1" type="ORF">SASPL_105517</name>
</gene>
<dbReference type="PANTHER" id="PTHR14009">
    <property type="entry name" value="LEUCINE ZIPPER-EF-HAND CONTAINING TRANSMEMBRANE PROTEIN"/>
    <property type="match status" value="1"/>
</dbReference>
<dbReference type="GO" id="GO:0005743">
    <property type="term" value="C:mitochondrial inner membrane"/>
    <property type="evidence" value="ECO:0007669"/>
    <property type="project" value="InterPro"/>
</dbReference>
<keyword evidence="2" id="KW-1185">Reference proteome</keyword>
<reference evidence="1" key="1">
    <citation type="submission" date="2018-01" db="EMBL/GenBank/DDBJ databases">
        <authorList>
            <person name="Mao J.F."/>
        </authorList>
    </citation>
    <scope>NUCLEOTIDE SEQUENCE</scope>
    <source>
        <strain evidence="1">Huo1</strain>
        <tissue evidence="1">Leaf</tissue>
    </source>
</reference>
<comment type="caution">
    <text evidence="1">The sequence shown here is derived from an EMBL/GenBank/DDBJ whole genome shotgun (WGS) entry which is preliminary data.</text>
</comment>
<dbReference type="GO" id="GO:0030003">
    <property type="term" value="P:intracellular monoatomic cation homeostasis"/>
    <property type="evidence" value="ECO:0007669"/>
    <property type="project" value="TreeGrafter"/>
</dbReference>
<sequence>MIVVHPFTSICRSSTPWSPVKPTKAYFFSRKITGLDHLIFSHPCIRKKGRVRISDLENGRHSVSYMFSNLQKQSIICSKLRRLERLQPLASADDGVTVNGSSQSRTNSDMEEIRYKLNQSLQDEDYNTGLVQLLHDAARVFELAIKEQSSLSKISWFSTAWLGVDKNVWVKELAYQASVFSLLLAASEISSRGDGRDRDINVFVQRRCIPFQFCLSLSKQSSPLESVIRDKLLAKQPGAYDWFWSEQIPVAVTSFVNYLEKEQRFSPATAVFRTGMTSVSGSSSDISLLMLALSCIAAIMKLGPTKVSCAPFFSIIPDITGRLMDIMVEFVPVRQAYRSIKEIGLHREFLIHFGPRASACMMQNELGAEEIMFWVGLVQRQLQRAIDREKIWSRLTTPESIEVLERDLAIFGFFIALGRSTQSFLFSNGFETMDDPLQGLIRHLIGGSVLYYPRLSAISSYQLYVEVVCEELDWLPFYPGFSSNSKLTFGHKHIEGPPNAEAIPLVLDVCSYWIESFIKYSKWLENPSNVKAAKFLSKGCFLHLFQSRKIEDMHGRARNSKEDFPNGSFTGISLYFTWKGIYNQGEDALFALV</sequence>
<dbReference type="PANTHER" id="PTHR14009:SF9">
    <property type="entry name" value="LETM1-LIKE PROTEIN"/>
    <property type="match status" value="1"/>
</dbReference>
<evidence type="ECO:0008006" key="3">
    <source>
        <dbReference type="Google" id="ProtNLM"/>
    </source>
</evidence>
<reference evidence="1" key="2">
    <citation type="submission" date="2020-08" db="EMBL/GenBank/DDBJ databases">
        <title>Plant Genome Project.</title>
        <authorList>
            <person name="Zhang R.-G."/>
        </authorList>
    </citation>
    <scope>NUCLEOTIDE SEQUENCE</scope>
    <source>
        <strain evidence="1">Huo1</strain>
        <tissue evidence="1">Leaf</tissue>
    </source>
</reference>
<dbReference type="AlphaFoldDB" id="A0A8X8YJC7"/>
<evidence type="ECO:0000313" key="1">
    <source>
        <dbReference type="EMBL" id="KAG6433898.1"/>
    </source>
</evidence>
<dbReference type="InterPro" id="IPR044202">
    <property type="entry name" value="LETM1/MDM38-like"/>
</dbReference>
<protein>
    <recommendedName>
        <fullName evidence="3">LETM1-like protein</fullName>
    </recommendedName>
</protein>
<dbReference type="Proteomes" id="UP000298416">
    <property type="component" value="Unassembled WGS sequence"/>
</dbReference>
<evidence type="ECO:0000313" key="2">
    <source>
        <dbReference type="Proteomes" id="UP000298416"/>
    </source>
</evidence>
<organism evidence="1">
    <name type="scientific">Salvia splendens</name>
    <name type="common">Scarlet sage</name>
    <dbReference type="NCBI Taxonomy" id="180675"/>
    <lineage>
        <taxon>Eukaryota</taxon>
        <taxon>Viridiplantae</taxon>
        <taxon>Streptophyta</taxon>
        <taxon>Embryophyta</taxon>
        <taxon>Tracheophyta</taxon>
        <taxon>Spermatophyta</taxon>
        <taxon>Magnoliopsida</taxon>
        <taxon>eudicotyledons</taxon>
        <taxon>Gunneridae</taxon>
        <taxon>Pentapetalae</taxon>
        <taxon>asterids</taxon>
        <taxon>lamiids</taxon>
        <taxon>Lamiales</taxon>
        <taxon>Lamiaceae</taxon>
        <taxon>Nepetoideae</taxon>
        <taxon>Mentheae</taxon>
        <taxon>Salviinae</taxon>
        <taxon>Salvia</taxon>
        <taxon>Salvia subgen. Calosphace</taxon>
        <taxon>core Calosphace</taxon>
    </lineage>
</organism>
<proteinExistence type="predicted"/>
<dbReference type="EMBL" id="PNBA02000002">
    <property type="protein sequence ID" value="KAG6433898.1"/>
    <property type="molecule type" value="Genomic_DNA"/>
</dbReference>